<proteinExistence type="predicted"/>
<sequence length="163" mass="18357">MSPPGSSLPPRKRIGSPLVSPRPSQSLRRYIPPCLLFRFFYLSCPFSFLLVALRSSRSGASFLSSYEKASGSSFRAGQLEGELKALKKEKAREEGVLQRRLKNLEGEHITLQEKYVASVCRTEVVRAELEGVQVEMDSAVKERDHLRAGKMRCCKPTTTYWTS</sequence>
<evidence type="ECO:0000256" key="1">
    <source>
        <dbReference type="SAM" id="Coils"/>
    </source>
</evidence>
<keyword evidence="4" id="KW-1185">Reference proteome</keyword>
<evidence type="ECO:0000313" key="3">
    <source>
        <dbReference type="EMBL" id="GAA0167449.1"/>
    </source>
</evidence>
<gene>
    <name evidence="3" type="ORF">LIER_40378</name>
</gene>
<evidence type="ECO:0000313" key="4">
    <source>
        <dbReference type="Proteomes" id="UP001454036"/>
    </source>
</evidence>
<name>A0AAV3QTQ2_LITER</name>
<reference evidence="3 4" key="1">
    <citation type="submission" date="2024-01" db="EMBL/GenBank/DDBJ databases">
        <title>The complete chloroplast genome sequence of Lithospermum erythrorhizon: insights into the phylogenetic relationship among Boraginaceae species and the maternal lineages of purple gromwells.</title>
        <authorList>
            <person name="Okada T."/>
            <person name="Watanabe K."/>
        </authorList>
    </citation>
    <scope>NUCLEOTIDE SEQUENCE [LARGE SCALE GENOMIC DNA]</scope>
</reference>
<dbReference type="AlphaFoldDB" id="A0AAV3QTQ2"/>
<dbReference type="EMBL" id="BAABME010023168">
    <property type="protein sequence ID" value="GAA0167449.1"/>
    <property type="molecule type" value="Genomic_DNA"/>
</dbReference>
<feature type="coiled-coil region" evidence="1">
    <location>
        <begin position="76"/>
        <end position="107"/>
    </location>
</feature>
<accession>A0AAV3QTQ2</accession>
<dbReference type="Proteomes" id="UP001454036">
    <property type="component" value="Unassembled WGS sequence"/>
</dbReference>
<organism evidence="3 4">
    <name type="scientific">Lithospermum erythrorhizon</name>
    <name type="common">Purple gromwell</name>
    <name type="synonym">Lithospermum officinale var. erythrorhizon</name>
    <dbReference type="NCBI Taxonomy" id="34254"/>
    <lineage>
        <taxon>Eukaryota</taxon>
        <taxon>Viridiplantae</taxon>
        <taxon>Streptophyta</taxon>
        <taxon>Embryophyta</taxon>
        <taxon>Tracheophyta</taxon>
        <taxon>Spermatophyta</taxon>
        <taxon>Magnoliopsida</taxon>
        <taxon>eudicotyledons</taxon>
        <taxon>Gunneridae</taxon>
        <taxon>Pentapetalae</taxon>
        <taxon>asterids</taxon>
        <taxon>lamiids</taxon>
        <taxon>Boraginales</taxon>
        <taxon>Boraginaceae</taxon>
        <taxon>Boraginoideae</taxon>
        <taxon>Lithospermeae</taxon>
        <taxon>Lithospermum</taxon>
    </lineage>
</organism>
<protein>
    <submittedName>
        <fullName evidence="3">Uncharacterized protein</fullName>
    </submittedName>
</protein>
<feature type="region of interest" description="Disordered" evidence="2">
    <location>
        <begin position="1"/>
        <end position="24"/>
    </location>
</feature>
<comment type="caution">
    <text evidence="3">The sequence shown here is derived from an EMBL/GenBank/DDBJ whole genome shotgun (WGS) entry which is preliminary data.</text>
</comment>
<evidence type="ECO:0000256" key="2">
    <source>
        <dbReference type="SAM" id="MobiDB-lite"/>
    </source>
</evidence>
<keyword evidence="1" id="KW-0175">Coiled coil</keyword>